<reference evidence="3" key="1">
    <citation type="submission" date="2011-08" db="EMBL/GenBank/DDBJ databases">
        <title>The draft genome of Latimeria chalumnae.</title>
        <authorList>
            <person name="Di Palma F."/>
            <person name="Alfoldi J."/>
            <person name="Johnson J."/>
            <person name="Berlin A."/>
            <person name="Gnerre S."/>
            <person name="Jaffe D."/>
            <person name="MacCallum I."/>
            <person name="Young S."/>
            <person name="Walker B.J."/>
            <person name="Lander E."/>
            <person name="Lindblad-Toh K."/>
        </authorList>
    </citation>
    <scope>NUCLEOTIDE SEQUENCE [LARGE SCALE GENOMIC DNA]</scope>
    <source>
        <strain evidence="3">Wild caught</strain>
    </source>
</reference>
<dbReference type="Proteomes" id="UP000008672">
    <property type="component" value="Unassembled WGS sequence"/>
</dbReference>
<evidence type="ECO:0000256" key="1">
    <source>
        <dbReference type="ARBA" id="ARBA00009024"/>
    </source>
</evidence>
<dbReference type="AlphaFoldDB" id="H2ZTW9"/>
<dbReference type="Ensembl" id="ENSLACT00000000848.1">
    <property type="protein sequence ID" value="ENSLACP00000000840.1"/>
    <property type="gene ID" value="ENSLACG00000000754.1"/>
</dbReference>
<reference evidence="2" key="3">
    <citation type="submission" date="2025-09" db="UniProtKB">
        <authorList>
            <consortium name="Ensembl"/>
        </authorList>
    </citation>
    <scope>IDENTIFICATION</scope>
</reference>
<dbReference type="EMBL" id="AFYH01099412">
    <property type="status" value="NOT_ANNOTATED_CDS"/>
    <property type="molecule type" value="Genomic_DNA"/>
</dbReference>
<accession>H2ZTW9</accession>
<protein>
    <submittedName>
        <fullName evidence="2">Cornifelin</fullName>
    </submittedName>
</protein>
<proteinExistence type="inferred from homology"/>
<sequence>AGMAQQQPMYVVTTQPQVAVPTNHMSQHSAWSSGTCDCFSDCGICLCGAFLPCCLECRVAQDYGECCCLPCLPGTMLAMRTGMREQYQIQGSVCNDWMKVCCCYPCALCQMAREQKMRK</sequence>
<evidence type="ECO:0000313" key="3">
    <source>
        <dbReference type="Proteomes" id="UP000008672"/>
    </source>
</evidence>
<dbReference type="GeneTree" id="ENSGT00940000161202"/>
<reference evidence="2" key="2">
    <citation type="submission" date="2025-08" db="UniProtKB">
        <authorList>
            <consortium name="Ensembl"/>
        </authorList>
    </citation>
    <scope>IDENTIFICATION</scope>
</reference>
<dbReference type="InParanoid" id="H2ZTW9"/>
<name>H2ZTW9_LATCH</name>
<dbReference type="Pfam" id="PF04749">
    <property type="entry name" value="PLAC8"/>
    <property type="match status" value="1"/>
</dbReference>
<evidence type="ECO:0000313" key="2">
    <source>
        <dbReference type="Ensembl" id="ENSLACP00000000840.1"/>
    </source>
</evidence>
<dbReference type="PANTHER" id="PTHR15907">
    <property type="entry name" value="DUF614 FAMILY PROTEIN-RELATED"/>
    <property type="match status" value="1"/>
</dbReference>
<dbReference type="NCBIfam" id="TIGR01571">
    <property type="entry name" value="A_thal_Cys_rich"/>
    <property type="match status" value="1"/>
</dbReference>
<dbReference type="HOGENOM" id="CLU_083147_5_2_1"/>
<dbReference type="OMA" id="DKTICAC"/>
<organism evidence="2 3">
    <name type="scientific">Latimeria chalumnae</name>
    <name type="common">Coelacanth</name>
    <dbReference type="NCBI Taxonomy" id="7897"/>
    <lineage>
        <taxon>Eukaryota</taxon>
        <taxon>Metazoa</taxon>
        <taxon>Chordata</taxon>
        <taxon>Craniata</taxon>
        <taxon>Vertebrata</taxon>
        <taxon>Euteleostomi</taxon>
        <taxon>Coelacanthiformes</taxon>
        <taxon>Coelacanthidae</taxon>
        <taxon>Latimeria</taxon>
    </lineage>
</organism>
<dbReference type="eggNOG" id="ENOG502S8N3">
    <property type="taxonomic scope" value="Eukaryota"/>
</dbReference>
<keyword evidence="3" id="KW-1185">Reference proteome</keyword>
<dbReference type="InterPro" id="IPR006461">
    <property type="entry name" value="PLAC_motif_containing"/>
</dbReference>
<comment type="similarity">
    <text evidence="1">Belongs to the cornifelin family.</text>
</comment>
<dbReference type="FunCoup" id="H2ZTW9">
    <property type="interactions" value="8"/>
</dbReference>
<dbReference type="Bgee" id="ENSLACG00000000754">
    <property type="expression patterns" value="Expressed in mesonephros and 2 other cell types or tissues"/>
</dbReference>